<reference evidence="3 4" key="1">
    <citation type="submission" date="2020-03" db="EMBL/GenBank/DDBJ databases">
        <authorList>
            <person name="Wang L."/>
            <person name="He N."/>
            <person name="Li Y."/>
            <person name="Fang Y."/>
            <person name="Zhang F."/>
        </authorList>
    </citation>
    <scope>NUCLEOTIDE SEQUENCE [LARGE SCALE GENOMIC DNA]</scope>
    <source>
        <strain evidence="4">hsmgli-8</strain>
    </source>
</reference>
<dbReference type="EMBL" id="JAAVJI010000004">
    <property type="protein sequence ID" value="NJP01214.1"/>
    <property type="molecule type" value="Genomic_DNA"/>
</dbReference>
<dbReference type="Pfam" id="PF08906">
    <property type="entry name" value="T6SS_Tdi1_C"/>
    <property type="match status" value="1"/>
</dbReference>
<evidence type="ECO:0000313" key="4">
    <source>
        <dbReference type="Proteomes" id="UP000746535"/>
    </source>
</evidence>
<proteinExistence type="predicted"/>
<comment type="caution">
    <text evidence="3">The sequence shown here is derived from an EMBL/GenBank/DDBJ whole genome shotgun (WGS) entry which is preliminary data.</text>
</comment>
<sequence>MDEAFAVFIEKLGQPTHHQVVPAESIEHYKGKLPKRLLEYWAEHGWSGYGDGLLWFVDPRDYEGVVASWIEGTKLEARDTYHLIARGAFGDLYLWGEKTGPSVKITSMFSRCSILEFGNSDEAMDRSVQNFILSLNKEGNDFEGMFKRAKKKLGVLKPDEMYGFAPALILGGPDTFDHLQKVKAVEHLMLLSQLTELEPYSFADI</sequence>
<keyword evidence="4" id="KW-1185">Reference proteome</keyword>
<dbReference type="InterPro" id="IPR015002">
    <property type="entry name" value="T6SS_Tdi1_C"/>
</dbReference>
<dbReference type="RefSeq" id="WP_168083779.1">
    <property type="nucleotide sequence ID" value="NZ_JAAVJI010000004.1"/>
</dbReference>
<dbReference type="Pfam" id="PF08887">
    <property type="entry name" value="GAD-like"/>
    <property type="match status" value="1"/>
</dbReference>
<accession>A0ABX0YCX9</accession>
<evidence type="ECO:0000313" key="3">
    <source>
        <dbReference type="EMBL" id="NJP01214.1"/>
    </source>
</evidence>
<dbReference type="InterPro" id="IPR014983">
    <property type="entry name" value="GAD-rel"/>
</dbReference>
<protein>
    <submittedName>
        <fullName evidence="3">DUF1851 domain-containing protein</fullName>
    </submittedName>
</protein>
<name>A0ABX0YCX9_9PSED</name>
<evidence type="ECO:0000259" key="2">
    <source>
        <dbReference type="Pfam" id="PF08906"/>
    </source>
</evidence>
<dbReference type="Proteomes" id="UP000746535">
    <property type="component" value="Unassembled WGS sequence"/>
</dbReference>
<feature type="domain" description="T6SS immunity protein Tdi1 C-terminal" evidence="2">
    <location>
        <begin position="126"/>
        <end position="195"/>
    </location>
</feature>
<organism evidence="3 4">
    <name type="scientific">Pseudomonas quercus</name>
    <dbReference type="NCBI Taxonomy" id="2722792"/>
    <lineage>
        <taxon>Bacteria</taxon>
        <taxon>Pseudomonadati</taxon>
        <taxon>Pseudomonadota</taxon>
        <taxon>Gammaproteobacteria</taxon>
        <taxon>Pseudomonadales</taxon>
        <taxon>Pseudomonadaceae</taxon>
        <taxon>Pseudomonas</taxon>
    </lineage>
</organism>
<gene>
    <name evidence="3" type="ORF">HBH25_10090</name>
</gene>
<feature type="domain" description="GAD-related" evidence="1">
    <location>
        <begin position="4"/>
        <end position="107"/>
    </location>
</feature>
<evidence type="ECO:0000259" key="1">
    <source>
        <dbReference type="Pfam" id="PF08887"/>
    </source>
</evidence>